<feature type="region of interest" description="Disordered" evidence="1">
    <location>
        <begin position="99"/>
        <end position="158"/>
    </location>
</feature>
<feature type="compositionally biased region" description="Basic and acidic residues" evidence="1">
    <location>
        <begin position="110"/>
        <end position="127"/>
    </location>
</feature>
<gene>
    <name evidence="2" type="ORF">FB45DRAFT_879056</name>
</gene>
<proteinExistence type="predicted"/>
<keyword evidence="3" id="KW-1185">Reference proteome</keyword>
<sequence>MAHSDQAPSFSTPNPAPQGSPFRPPSRWQGQSYAAAVAGPGMQPPLQAYNNAGYHGHDVLGREAPAGPEYQFSLRTMPPPVQTPQQIPIDPALLVQQPQQEPFVHHRHRTERDYDSHHHSKKQDSRPKSNKRKRGKGKGRAEADTRGGKRSGRGGIPNYSPLDKELLFAALEEVLPTGEKGWRTVEEVYNATLDTVLQKNTLNIIYTQKALNLLSLTVSITGIRAASWGSIGYTEQPD</sequence>
<reference evidence="2" key="1">
    <citation type="submission" date="2023-03" db="EMBL/GenBank/DDBJ databases">
        <title>Massive genome expansion in bonnet fungi (Mycena s.s.) driven by repeated elements and novel gene families across ecological guilds.</title>
        <authorList>
            <consortium name="Lawrence Berkeley National Laboratory"/>
            <person name="Harder C.B."/>
            <person name="Miyauchi S."/>
            <person name="Viragh M."/>
            <person name="Kuo A."/>
            <person name="Thoen E."/>
            <person name="Andreopoulos B."/>
            <person name="Lu D."/>
            <person name="Skrede I."/>
            <person name="Drula E."/>
            <person name="Henrissat B."/>
            <person name="Morin E."/>
            <person name="Kohler A."/>
            <person name="Barry K."/>
            <person name="LaButti K."/>
            <person name="Morin E."/>
            <person name="Salamov A."/>
            <person name="Lipzen A."/>
            <person name="Mereny Z."/>
            <person name="Hegedus B."/>
            <person name="Baldrian P."/>
            <person name="Stursova M."/>
            <person name="Weitz H."/>
            <person name="Taylor A."/>
            <person name="Grigoriev I.V."/>
            <person name="Nagy L.G."/>
            <person name="Martin F."/>
            <person name="Kauserud H."/>
        </authorList>
    </citation>
    <scope>NUCLEOTIDE SEQUENCE</scope>
    <source>
        <strain evidence="2">9284</strain>
    </source>
</reference>
<accession>A0AAD7AZR1</accession>
<name>A0AAD7AZR1_9AGAR</name>
<dbReference type="EMBL" id="JARKIF010000066">
    <property type="protein sequence ID" value="KAJ7605900.1"/>
    <property type="molecule type" value="Genomic_DNA"/>
</dbReference>
<feature type="compositionally biased region" description="Basic residues" evidence="1">
    <location>
        <begin position="128"/>
        <end position="138"/>
    </location>
</feature>
<evidence type="ECO:0000256" key="1">
    <source>
        <dbReference type="SAM" id="MobiDB-lite"/>
    </source>
</evidence>
<feature type="compositionally biased region" description="Pro residues" evidence="1">
    <location>
        <begin position="14"/>
        <end position="24"/>
    </location>
</feature>
<protein>
    <recommendedName>
        <fullName evidence="4">Myb-like domain-containing protein</fullName>
    </recommendedName>
</protein>
<dbReference type="Proteomes" id="UP001221142">
    <property type="component" value="Unassembled WGS sequence"/>
</dbReference>
<feature type="compositionally biased region" description="Polar residues" evidence="1">
    <location>
        <begin position="1"/>
        <end position="13"/>
    </location>
</feature>
<evidence type="ECO:0000313" key="3">
    <source>
        <dbReference type="Proteomes" id="UP001221142"/>
    </source>
</evidence>
<evidence type="ECO:0000313" key="2">
    <source>
        <dbReference type="EMBL" id="KAJ7605900.1"/>
    </source>
</evidence>
<feature type="region of interest" description="Disordered" evidence="1">
    <location>
        <begin position="1"/>
        <end position="86"/>
    </location>
</feature>
<dbReference type="AlphaFoldDB" id="A0AAD7AZR1"/>
<comment type="caution">
    <text evidence="2">The sequence shown here is derived from an EMBL/GenBank/DDBJ whole genome shotgun (WGS) entry which is preliminary data.</text>
</comment>
<organism evidence="2 3">
    <name type="scientific">Roridomyces roridus</name>
    <dbReference type="NCBI Taxonomy" id="1738132"/>
    <lineage>
        <taxon>Eukaryota</taxon>
        <taxon>Fungi</taxon>
        <taxon>Dikarya</taxon>
        <taxon>Basidiomycota</taxon>
        <taxon>Agaricomycotina</taxon>
        <taxon>Agaricomycetes</taxon>
        <taxon>Agaricomycetidae</taxon>
        <taxon>Agaricales</taxon>
        <taxon>Marasmiineae</taxon>
        <taxon>Mycenaceae</taxon>
        <taxon>Roridomyces</taxon>
    </lineage>
</organism>
<evidence type="ECO:0008006" key="4">
    <source>
        <dbReference type="Google" id="ProtNLM"/>
    </source>
</evidence>